<protein>
    <submittedName>
        <fullName evidence="1">Uncharacterized protein</fullName>
    </submittedName>
</protein>
<dbReference type="AlphaFoldDB" id="A0AAV8ZYB6"/>
<accession>A0AAV8ZYB6</accession>
<reference evidence="1" key="2">
    <citation type="submission" date="2023-06" db="EMBL/GenBank/DDBJ databases">
        <authorList>
            <person name="Ma L."/>
            <person name="Liu K.-W."/>
            <person name="Li Z."/>
            <person name="Hsiao Y.-Y."/>
            <person name="Qi Y."/>
            <person name="Fu T."/>
            <person name="Tang G."/>
            <person name="Zhang D."/>
            <person name="Sun W.-H."/>
            <person name="Liu D.-K."/>
            <person name="Li Y."/>
            <person name="Chen G.-Z."/>
            <person name="Liu X.-D."/>
            <person name="Liao X.-Y."/>
            <person name="Jiang Y.-T."/>
            <person name="Yu X."/>
            <person name="Hao Y."/>
            <person name="Huang J."/>
            <person name="Zhao X.-W."/>
            <person name="Ke S."/>
            <person name="Chen Y.-Y."/>
            <person name="Wu W.-L."/>
            <person name="Hsu J.-L."/>
            <person name="Lin Y.-F."/>
            <person name="Huang M.-D."/>
            <person name="Li C.-Y."/>
            <person name="Huang L."/>
            <person name="Wang Z.-W."/>
            <person name="Zhao X."/>
            <person name="Zhong W.-Y."/>
            <person name="Peng D.-H."/>
            <person name="Ahmad S."/>
            <person name="Lan S."/>
            <person name="Zhang J.-S."/>
            <person name="Tsai W.-C."/>
            <person name="Van De Peer Y."/>
            <person name="Liu Z.-J."/>
        </authorList>
    </citation>
    <scope>NUCLEOTIDE SEQUENCE</scope>
    <source>
        <strain evidence="1">SCP</strain>
        <tissue evidence="1">Leaves</tissue>
    </source>
</reference>
<gene>
    <name evidence="1" type="ORF">QJS04_geneDACA024843</name>
</gene>
<evidence type="ECO:0000313" key="2">
    <source>
        <dbReference type="Proteomes" id="UP001179952"/>
    </source>
</evidence>
<sequence>MRVAEYLVTRDRFCEYEIEKRIVGALSSTSHVSHLKMRRTDMHVVGEASEKEHHYSATHILFDVQVRNTPHMYQESSQKHTVSR</sequence>
<dbReference type="EMBL" id="JAUJYN010000050">
    <property type="protein sequence ID" value="KAK1257292.1"/>
    <property type="molecule type" value="Genomic_DNA"/>
</dbReference>
<proteinExistence type="predicted"/>
<name>A0AAV8ZYB6_ACOGR</name>
<reference evidence="1" key="1">
    <citation type="journal article" date="2023" name="Nat. Commun.">
        <title>Diploid and tetraploid genomes of Acorus and the evolution of monocots.</title>
        <authorList>
            <person name="Ma L."/>
            <person name="Liu K.W."/>
            <person name="Li Z."/>
            <person name="Hsiao Y.Y."/>
            <person name="Qi Y."/>
            <person name="Fu T."/>
            <person name="Tang G.D."/>
            <person name="Zhang D."/>
            <person name="Sun W.H."/>
            <person name="Liu D.K."/>
            <person name="Li Y."/>
            <person name="Chen G.Z."/>
            <person name="Liu X.D."/>
            <person name="Liao X.Y."/>
            <person name="Jiang Y.T."/>
            <person name="Yu X."/>
            <person name="Hao Y."/>
            <person name="Huang J."/>
            <person name="Zhao X.W."/>
            <person name="Ke S."/>
            <person name="Chen Y.Y."/>
            <person name="Wu W.L."/>
            <person name="Hsu J.L."/>
            <person name="Lin Y.F."/>
            <person name="Huang M.D."/>
            <person name="Li C.Y."/>
            <person name="Huang L."/>
            <person name="Wang Z.W."/>
            <person name="Zhao X."/>
            <person name="Zhong W.Y."/>
            <person name="Peng D.H."/>
            <person name="Ahmad S."/>
            <person name="Lan S."/>
            <person name="Zhang J.S."/>
            <person name="Tsai W.C."/>
            <person name="Van de Peer Y."/>
            <person name="Liu Z.J."/>
        </authorList>
    </citation>
    <scope>NUCLEOTIDE SEQUENCE</scope>
    <source>
        <strain evidence="1">SCP</strain>
    </source>
</reference>
<keyword evidence="2" id="KW-1185">Reference proteome</keyword>
<dbReference type="Proteomes" id="UP001179952">
    <property type="component" value="Unassembled WGS sequence"/>
</dbReference>
<comment type="caution">
    <text evidence="1">The sequence shown here is derived from an EMBL/GenBank/DDBJ whole genome shotgun (WGS) entry which is preliminary data.</text>
</comment>
<organism evidence="1 2">
    <name type="scientific">Acorus gramineus</name>
    <name type="common">Dwarf sweet flag</name>
    <dbReference type="NCBI Taxonomy" id="55184"/>
    <lineage>
        <taxon>Eukaryota</taxon>
        <taxon>Viridiplantae</taxon>
        <taxon>Streptophyta</taxon>
        <taxon>Embryophyta</taxon>
        <taxon>Tracheophyta</taxon>
        <taxon>Spermatophyta</taxon>
        <taxon>Magnoliopsida</taxon>
        <taxon>Liliopsida</taxon>
        <taxon>Acoraceae</taxon>
        <taxon>Acorus</taxon>
    </lineage>
</organism>
<evidence type="ECO:0000313" key="1">
    <source>
        <dbReference type="EMBL" id="KAK1257292.1"/>
    </source>
</evidence>